<proteinExistence type="predicted"/>
<dbReference type="OrthoDB" id="5816421at2759"/>
<name>A0A0D8XYR9_DICVI</name>
<protein>
    <submittedName>
        <fullName evidence="2">Uncharacterized protein</fullName>
    </submittedName>
</protein>
<evidence type="ECO:0000256" key="1">
    <source>
        <dbReference type="SAM" id="Phobius"/>
    </source>
</evidence>
<keyword evidence="1" id="KW-1133">Transmembrane helix</keyword>
<evidence type="ECO:0000313" key="2">
    <source>
        <dbReference type="EMBL" id="KJH48904.1"/>
    </source>
</evidence>
<feature type="transmembrane region" description="Helical" evidence="1">
    <location>
        <begin position="240"/>
        <end position="260"/>
    </location>
</feature>
<feature type="transmembrane region" description="Helical" evidence="1">
    <location>
        <begin position="163"/>
        <end position="190"/>
    </location>
</feature>
<organism evidence="2 3">
    <name type="scientific">Dictyocaulus viviparus</name>
    <name type="common">Bovine lungworm</name>
    <dbReference type="NCBI Taxonomy" id="29172"/>
    <lineage>
        <taxon>Eukaryota</taxon>
        <taxon>Metazoa</taxon>
        <taxon>Ecdysozoa</taxon>
        <taxon>Nematoda</taxon>
        <taxon>Chromadorea</taxon>
        <taxon>Rhabditida</taxon>
        <taxon>Rhabditina</taxon>
        <taxon>Rhabditomorpha</taxon>
        <taxon>Strongyloidea</taxon>
        <taxon>Metastrongylidae</taxon>
        <taxon>Dictyocaulus</taxon>
    </lineage>
</organism>
<dbReference type="EMBL" id="KN716252">
    <property type="protein sequence ID" value="KJH48904.1"/>
    <property type="molecule type" value="Genomic_DNA"/>
</dbReference>
<accession>A0A0D8XYR9</accession>
<dbReference type="STRING" id="29172.A0A0D8XYR9"/>
<dbReference type="AlphaFoldDB" id="A0A0D8XYR9"/>
<feature type="transmembrane region" description="Helical" evidence="1">
    <location>
        <begin position="56"/>
        <end position="75"/>
    </location>
</feature>
<sequence>MDDEMLSFSGEIPDEFNATDHFTMDTVLNDTYLTNVTLSELTSTTFATLLPYSPNYYRIGIVTVKCLLSLLILALSATIRKDFLKHFTLFLMIPIVFEIGFDIYTEIKASITSYGSRIFQWQFSTGVDYNAPAISLQHESLNVYKEVLSHYTTYNIYSSTTSFALICYILSDILFWSILFTSVVTLYYAHKAIVRPEEISYIPYTWSFLKVQLFPILFTVLDTLITTFEIPYYIEVGSMSIIRCTACLVAVTLLTQMLAVRDGKWRLLSFILFQVVVHILTGPYLFWSAISLAEDFLTIFNFSPEYINSLPLHYATDMFTLHITCFLLRPLVLLVAVVLLLTPYRKRFLSVFCLYCRRNT</sequence>
<feature type="transmembrane region" description="Helical" evidence="1">
    <location>
        <begin position="87"/>
        <end position="104"/>
    </location>
</feature>
<reference evidence="3" key="2">
    <citation type="journal article" date="2016" name="Sci. Rep.">
        <title>Dictyocaulus viviparus genome, variome and transcriptome elucidate lungworm biology and support future intervention.</title>
        <authorList>
            <person name="McNulty S.N."/>
            <person name="Strube C."/>
            <person name="Rosa B.A."/>
            <person name="Martin J.C."/>
            <person name="Tyagi R."/>
            <person name="Choi Y.J."/>
            <person name="Wang Q."/>
            <person name="Hallsworth Pepin K."/>
            <person name="Zhang X."/>
            <person name="Ozersky P."/>
            <person name="Wilson R.K."/>
            <person name="Sternberg P.W."/>
            <person name="Gasser R.B."/>
            <person name="Mitreva M."/>
        </authorList>
    </citation>
    <scope>NUCLEOTIDE SEQUENCE [LARGE SCALE GENOMIC DNA]</scope>
    <source>
        <strain evidence="3">HannoverDv2000</strain>
    </source>
</reference>
<keyword evidence="1" id="KW-0472">Membrane</keyword>
<gene>
    <name evidence="2" type="ORF">DICVIV_04979</name>
</gene>
<reference evidence="2 3" key="1">
    <citation type="submission" date="2013-11" db="EMBL/GenBank/DDBJ databases">
        <title>Draft genome of the bovine lungworm Dictyocaulus viviparus.</title>
        <authorList>
            <person name="Mitreva M."/>
        </authorList>
    </citation>
    <scope>NUCLEOTIDE SEQUENCE [LARGE SCALE GENOMIC DNA]</scope>
    <source>
        <strain evidence="2 3">HannoverDv2000</strain>
    </source>
</reference>
<keyword evidence="3" id="KW-1185">Reference proteome</keyword>
<feature type="transmembrane region" description="Helical" evidence="1">
    <location>
        <begin position="267"/>
        <end position="287"/>
    </location>
</feature>
<evidence type="ECO:0000313" key="3">
    <source>
        <dbReference type="Proteomes" id="UP000053766"/>
    </source>
</evidence>
<feature type="transmembrane region" description="Helical" evidence="1">
    <location>
        <begin position="319"/>
        <end position="341"/>
    </location>
</feature>
<dbReference type="Proteomes" id="UP000053766">
    <property type="component" value="Unassembled WGS sequence"/>
</dbReference>
<keyword evidence="1" id="KW-0812">Transmembrane</keyword>